<dbReference type="GO" id="GO:0005886">
    <property type="term" value="C:plasma membrane"/>
    <property type="evidence" value="ECO:0007669"/>
    <property type="project" value="UniProtKB-SubCell"/>
</dbReference>
<dbReference type="AlphaFoldDB" id="A0A811SL58"/>
<dbReference type="SUPFAM" id="SSF52047">
    <property type="entry name" value="RNI-like"/>
    <property type="match status" value="1"/>
</dbReference>
<evidence type="ECO:0000313" key="14">
    <source>
        <dbReference type="EMBL" id="CAD6341696.1"/>
    </source>
</evidence>
<dbReference type="EMBL" id="CAJGYO010000270">
    <property type="protein sequence ID" value="CAD6341696.1"/>
    <property type="molecule type" value="Genomic_DNA"/>
</dbReference>
<evidence type="ECO:0000256" key="11">
    <source>
        <dbReference type="SAM" id="Phobius"/>
    </source>
</evidence>
<evidence type="ECO:0000256" key="3">
    <source>
        <dbReference type="ARBA" id="ARBA00022475"/>
    </source>
</evidence>
<evidence type="ECO:0000313" key="15">
    <source>
        <dbReference type="Proteomes" id="UP000604825"/>
    </source>
</evidence>
<dbReference type="OrthoDB" id="685205at2759"/>
<dbReference type="Pfam" id="PF00560">
    <property type="entry name" value="LRR_1"/>
    <property type="match status" value="7"/>
</dbReference>
<evidence type="ECO:0000256" key="5">
    <source>
        <dbReference type="ARBA" id="ARBA00022692"/>
    </source>
</evidence>
<evidence type="ECO:0000256" key="9">
    <source>
        <dbReference type="ARBA" id="ARBA00023136"/>
    </source>
</evidence>
<comment type="subcellular location">
    <subcellularLocation>
        <location evidence="1">Cell membrane</location>
        <topology evidence="1">Single-pass type I membrane protein</topology>
    </subcellularLocation>
</comment>
<comment type="similarity">
    <text evidence="2">Belongs to the RLP family.</text>
</comment>
<evidence type="ECO:0000259" key="13">
    <source>
        <dbReference type="Pfam" id="PF08263"/>
    </source>
</evidence>
<keyword evidence="3" id="KW-1003">Cell membrane</keyword>
<protein>
    <recommendedName>
        <fullName evidence="13">Leucine-rich repeat-containing N-terminal plant-type domain-containing protein</fullName>
    </recommendedName>
</protein>
<dbReference type="Proteomes" id="UP000604825">
    <property type="component" value="Unassembled WGS sequence"/>
</dbReference>
<dbReference type="Pfam" id="PF08263">
    <property type="entry name" value="LRRNT_2"/>
    <property type="match status" value="1"/>
</dbReference>
<evidence type="ECO:0000256" key="10">
    <source>
        <dbReference type="ARBA" id="ARBA00023180"/>
    </source>
</evidence>
<keyword evidence="4" id="KW-0433">Leucine-rich repeat</keyword>
<evidence type="ECO:0000256" key="1">
    <source>
        <dbReference type="ARBA" id="ARBA00004251"/>
    </source>
</evidence>
<dbReference type="InterPro" id="IPR001611">
    <property type="entry name" value="Leu-rich_rpt"/>
</dbReference>
<keyword evidence="7" id="KW-0677">Repeat</keyword>
<dbReference type="InterPro" id="IPR032675">
    <property type="entry name" value="LRR_dom_sf"/>
</dbReference>
<evidence type="ECO:0000256" key="2">
    <source>
        <dbReference type="ARBA" id="ARBA00009592"/>
    </source>
</evidence>
<sequence length="1094" mass="120389">MSSRHSKLHVFLHLLLYFCIIVRTENISSNTAGAGSSSCSPPDAAALLQLKQSFVDPKDLTSWRAKTDCCLWEAVACDATSGSGRVIALDLGGRNLRSRRGLHPALFDLTSLRNLSLRGNDFMGESLPSTGFELLSEMVHLDIADTNFSGQIPIGVARLSKLVHLSAGSGGPSSSRLVLKEPSFETLVANLGNLRELRLHGVDISIGGRETWSVALASSTPDLQILPLSSCGLSGPIHRSFSRLRSLVEISLPNNRIAGKVPEFFAGFSSLSTLDLRDNDFEGQFPAKVFRLKNLKVLLVSGNSRLSGHLVSFPAENRLEMLDLKDTNFSDGLPASIVNLKSLSYLTLTTEGTSKHLPFVGKLPSLGTLVLQGSSSGLQKPQFSWIGDLTHLTSLLIDNYNFSEPIPSWIGNLTELMSLRLSMCSLYGPIPPWIGNLTQLSSIDFTGNYLTGKIPRSLFTLPNLQSLSLLSNQLSGHLDAIDNPLSSLLSNVNLVDNNIGGSMPQSYTQLPSLEAFYLGSNRLTGTVNLRSFWRLKNLYALSLSNNMLTVIDEEDDPLLSSLPHIKILELASCNLGKLPRTLRFLDGVETLDLSNNHIHGAIPGWLWETRTGCMSYLNLSHNMFTSLENTPSLIPMASQYIIDLSFNRLQGIIPTPTVKVGCELMSLKPSAILHYSNNYFNAVPPNFGEYLKDITYLDFSNNLLNGHIPTSVCSARDLEFLDLSYNYFSGMIPPCLTQNSLRVLKLRGNLVHGELPDNIRAGCMLQTIDLSRNYITGKLPRSLTNCQELELLDVGNNQIADLFPSWMGVLPKLKVLVLRSNRLFGMITDLQENEQIMGYFSSLQILCLASNNFSGHLPQGWFNELKSMMSNDNEEGQVVGHQMNTSQGFYRDTVTITFKGLDIIFTKILTTFKAIDFSNNSFDGPIPASIGRLSSLHGINMSHNNFTEQIPSQLGNLPWLESLDLSWNHFSGEIPEELTSLTSLAWLNLSYNNLTGRIPQGNQFLSFPNSSFEGNLGLCGSQVSKQCDNSGSGSATQRASDHHESNSLWQDRVDTILLFTFVGLGFGVGFALAVMFNRFCHIEGWACKLYGTRT</sequence>
<feature type="chain" id="PRO_5032400792" description="Leucine-rich repeat-containing N-terminal plant-type domain-containing protein" evidence="12">
    <location>
        <begin position="25"/>
        <end position="1094"/>
    </location>
</feature>
<dbReference type="InterPro" id="IPR003591">
    <property type="entry name" value="Leu-rich_rpt_typical-subtyp"/>
</dbReference>
<dbReference type="Pfam" id="PF13855">
    <property type="entry name" value="LRR_8"/>
    <property type="match status" value="2"/>
</dbReference>
<evidence type="ECO:0000256" key="12">
    <source>
        <dbReference type="SAM" id="SignalP"/>
    </source>
</evidence>
<dbReference type="PANTHER" id="PTHR48061:SF2">
    <property type="entry name" value="RECEPTOR LIKE PROTEIN 30-LIKE"/>
    <property type="match status" value="1"/>
</dbReference>
<feature type="transmembrane region" description="Helical" evidence="11">
    <location>
        <begin position="1056"/>
        <end position="1076"/>
    </location>
</feature>
<reference evidence="14" key="1">
    <citation type="submission" date="2020-10" db="EMBL/GenBank/DDBJ databases">
        <authorList>
            <person name="Han B."/>
            <person name="Lu T."/>
            <person name="Zhao Q."/>
            <person name="Huang X."/>
            <person name="Zhao Y."/>
        </authorList>
    </citation>
    <scope>NUCLEOTIDE SEQUENCE</scope>
</reference>
<dbReference type="FunFam" id="3.80.10.10:FF:000095">
    <property type="entry name" value="LRR receptor-like serine/threonine-protein kinase GSO1"/>
    <property type="match status" value="1"/>
</dbReference>
<evidence type="ECO:0000256" key="6">
    <source>
        <dbReference type="ARBA" id="ARBA00022729"/>
    </source>
</evidence>
<keyword evidence="8 11" id="KW-1133">Transmembrane helix</keyword>
<keyword evidence="6 12" id="KW-0732">Signal</keyword>
<keyword evidence="9 11" id="KW-0472">Membrane</keyword>
<dbReference type="InterPro" id="IPR046956">
    <property type="entry name" value="RLP23-like"/>
</dbReference>
<organism evidence="14 15">
    <name type="scientific">Miscanthus lutarioriparius</name>
    <dbReference type="NCBI Taxonomy" id="422564"/>
    <lineage>
        <taxon>Eukaryota</taxon>
        <taxon>Viridiplantae</taxon>
        <taxon>Streptophyta</taxon>
        <taxon>Embryophyta</taxon>
        <taxon>Tracheophyta</taxon>
        <taxon>Spermatophyta</taxon>
        <taxon>Magnoliopsida</taxon>
        <taxon>Liliopsida</taxon>
        <taxon>Poales</taxon>
        <taxon>Poaceae</taxon>
        <taxon>PACMAD clade</taxon>
        <taxon>Panicoideae</taxon>
        <taxon>Andropogonodae</taxon>
        <taxon>Andropogoneae</taxon>
        <taxon>Saccharinae</taxon>
        <taxon>Miscanthus</taxon>
    </lineage>
</organism>
<accession>A0A811SL58</accession>
<dbReference type="PANTHER" id="PTHR48061">
    <property type="entry name" value="LEUCINE-RICH REPEAT RECEPTOR PROTEIN KINASE EMS1-LIKE-RELATED"/>
    <property type="match status" value="1"/>
</dbReference>
<keyword evidence="5 11" id="KW-0812">Transmembrane</keyword>
<keyword evidence="15" id="KW-1185">Reference proteome</keyword>
<dbReference type="FunFam" id="3.80.10.10:FF:000213">
    <property type="entry name" value="Tyrosine-sulfated glycopeptide receptor 1"/>
    <property type="match status" value="1"/>
</dbReference>
<keyword evidence="10" id="KW-0325">Glycoprotein</keyword>
<gene>
    <name evidence="14" type="ORF">NCGR_LOCUS65794</name>
</gene>
<proteinExistence type="inferred from homology"/>
<dbReference type="SMART" id="SM00369">
    <property type="entry name" value="LRR_TYP"/>
    <property type="match status" value="11"/>
</dbReference>
<evidence type="ECO:0000256" key="7">
    <source>
        <dbReference type="ARBA" id="ARBA00022737"/>
    </source>
</evidence>
<comment type="caution">
    <text evidence="14">The sequence shown here is derived from an EMBL/GenBank/DDBJ whole genome shotgun (WGS) entry which is preliminary data.</text>
</comment>
<feature type="domain" description="Leucine-rich repeat-containing N-terminal plant-type" evidence="13">
    <location>
        <begin position="41"/>
        <end position="78"/>
    </location>
</feature>
<evidence type="ECO:0000256" key="8">
    <source>
        <dbReference type="ARBA" id="ARBA00022989"/>
    </source>
</evidence>
<evidence type="ECO:0000256" key="4">
    <source>
        <dbReference type="ARBA" id="ARBA00022614"/>
    </source>
</evidence>
<feature type="signal peptide" evidence="12">
    <location>
        <begin position="1"/>
        <end position="24"/>
    </location>
</feature>
<dbReference type="InterPro" id="IPR013210">
    <property type="entry name" value="LRR_N_plant-typ"/>
</dbReference>
<dbReference type="SUPFAM" id="SSF52058">
    <property type="entry name" value="L domain-like"/>
    <property type="match status" value="3"/>
</dbReference>
<name>A0A811SL58_9POAL</name>
<dbReference type="Gene3D" id="3.80.10.10">
    <property type="entry name" value="Ribonuclease Inhibitor"/>
    <property type="match status" value="7"/>
</dbReference>